<dbReference type="InterPro" id="IPR001030">
    <property type="entry name" value="Acoase/IPM_deHydtase_lsu_aba"/>
</dbReference>
<dbReference type="UniPathway" id="UPA00223">
    <property type="reaction ID" value="UER00718"/>
</dbReference>
<organism evidence="13 14">
    <name type="scientific">Cutibacterium avidum ATCC 25577</name>
    <dbReference type="NCBI Taxonomy" id="997355"/>
    <lineage>
        <taxon>Bacteria</taxon>
        <taxon>Bacillati</taxon>
        <taxon>Actinomycetota</taxon>
        <taxon>Actinomycetes</taxon>
        <taxon>Propionibacteriales</taxon>
        <taxon>Propionibacteriaceae</taxon>
        <taxon>Cutibacterium</taxon>
    </lineage>
</organism>
<evidence type="ECO:0000256" key="8">
    <source>
        <dbReference type="ARBA" id="ARBA00023239"/>
    </source>
</evidence>
<proteinExistence type="inferred from homology"/>
<dbReference type="InterPro" id="IPR015928">
    <property type="entry name" value="Aconitase/3IPM_dehydase_swvl"/>
</dbReference>
<comment type="catalytic activity">
    <reaction evidence="9 10">
        <text>citrate = D-threo-isocitrate</text>
        <dbReference type="Rhea" id="RHEA:10336"/>
        <dbReference type="ChEBI" id="CHEBI:15562"/>
        <dbReference type="ChEBI" id="CHEBI:16947"/>
        <dbReference type="EC" id="4.2.1.3"/>
    </reaction>
</comment>
<gene>
    <name evidence="13" type="primary">acnA</name>
    <name evidence="13" type="ORF">HMPREF9153_1893</name>
</gene>
<keyword evidence="8 10" id="KW-0456">Lyase</keyword>
<feature type="domain" description="Aconitase A/isopropylmalate dehydratase small subunit swivel" evidence="12">
    <location>
        <begin position="687"/>
        <end position="814"/>
    </location>
</feature>
<evidence type="ECO:0000259" key="11">
    <source>
        <dbReference type="Pfam" id="PF00330"/>
    </source>
</evidence>
<dbReference type="GO" id="GO:0051539">
    <property type="term" value="F:4 iron, 4 sulfur cluster binding"/>
    <property type="evidence" value="ECO:0007669"/>
    <property type="project" value="UniProtKB-KW"/>
</dbReference>
<dbReference type="PANTHER" id="PTHR11670">
    <property type="entry name" value="ACONITASE/IRON-RESPONSIVE ELEMENT FAMILY MEMBER"/>
    <property type="match status" value="1"/>
</dbReference>
<comment type="similarity">
    <text evidence="3 10">Belongs to the aconitase/IPM isomerase family.</text>
</comment>
<evidence type="ECO:0000313" key="14">
    <source>
        <dbReference type="Proteomes" id="UP000005332"/>
    </source>
</evidence>
<comment type="function">
    <text evidence="10">Catalyzes the isomerization of citrate to isocitrate via cis-aconitate.</text>
</comment>
<dbReference type="GO" id="GO:0019679">
    <property type="term" value="P:propionate metabolic process, methylcitrate cycle"/>
    <property type="evidence" value="ECO:0007669"/>
    <property type="project" value="UniProtKB-ARBA"/>
</dbReference>
<dbReference type="EC" id="4.2.1.3" evidence="10"/>
<evidence type="ECO:0000259" key="12">
    <source>
        <dbReference type="Pfam" id="PF00694"/>
    </source>
</evidence>
<dbReference type="PATRIC" id="fig|997355.3.peg.1865"/>
<evidence type="ECO:0000256" key="5">
    <source>
        <dbReference type="ARBA" id="ARBA00022723"/>
    </source>
</evidence>
<keyword evidence="6 10" id="KW-0408">Iron</keyword>
<dbReference type="PROSITE" id="PS01244">
    <property type="entry name" value="ACONITASE_2"/>
    <property type="match status" value="1"/>
</dbReference>
<dbReference type="PRINTS" id="PR00415">
    <property type="entry name" value="ACONITASE"/>
</dbReference>
<keyword evidence="7 10" id="KW-0411">Iron-sulfur</keyword>
<dbReference type="SUPFAM" id="SSF52016">
    <property type="entry name" value="LeuD/IlvD-like"/>
    <property type="match status" value="1"/>
</dbReference>
<dbReference type="Gene3D" id="3.30.499.10">
    <property type="entry name" value="Aconitase, domain 3"/>
    <property type="match status" value="2"/>
</dbReference>
<dbReference type="InterPro" id="IPR000573">
    <property type="entry name" value="AconitaseA/IPMdHydase_ssu_swvl"/>
</dbReference>
<dbReference type="NCBIfam" id="NF006757">
    <property type="entry name" value="PRK09277.1"/>
    <property type="match status" value="1"/>
</dbReference>
<dbReference type="CDD" id="cd01580">
    <property type="entry name" value="AcnA_IRP_Swivel"/>
    <property type="match status" value="1"/>
</dbReference>
<dbReference type="UniPathway" id="UPA00946"/>
<reference evidence="13 14" key="1">
    <citation type="submission" date="2011-06" db="EMBL/GenBank/DDBJ databases">
        <authorList>
            <person name="Muzny D."/>
            <person name="Qin X."/>
            <person name="Deng J."/>
            <person name="Jiang H."/>
            <person name="Liu Y."/>
            <person name="Qu J."/>
            <person name="Song X.-Z."/>
            <person name="Zhang L."/>
            <person name="Thornton R."/>
            <person name="Coyle M."/>
            <person name="Francisco L."/>
            <person name="Jackson L."/>
            <person name="Javaid M."/>
            <person name="Korchina V."/>
            <person name="Kovar C."/>
            <person name="Mata R."/>
            <person name="Mathew T."/>
            <person name="Ngo R."/>
            <person name="Nguyen L."/>
            <person name="Nguyen N."/>
            <person name="Okwuonu G."/>
            <person name="Ongeri F."/>
            <person name="Pham C."/>
            <person name="Simmons D."/>
            <person name="Wilczek-Boney K."/>
            <person name="Hale W."/>
            <person name="Jakkamsetti A."/>
            <person name="Pham P."/>
            <person name="Ruth R."/>
            <person name="San Lucas F."/>
            <person name="Warren J."/>
            <person name="Zhang J."/>
            <person name="Zhao Z."/>
            <person name="Zhou C."/>
            <person name="Zhu D."/>
            <person name="Lee S."/>
            <person name="Bess C."/>
            <person name="Blankenburg K."/>
            <person name="Forbes L."/>
            <person name="Fu Q."/>
            <person name="Gubbala S."/>
            <person name="Hirani K."/>
            <person name="Jayaseelan J.C."/>
            <person name="Lara F."/>
            <person name="Munidasa M."/>
            <person name="Palculict T."/>
            <person name="Patil S."/>
            <person name="Pu L.-L."/>
            <person name="Saada N."/>
            <person name="Tang L."/>
            <person name="Weissenberger G."/>
            <person name="Zhu Y."/>
            <person name="Hemphill L."/>
            <person name="Shang Y."/>
            <person name="Youmans B."/>
            <person name="Ayvaz T."/>
            <person name="Ross M."/>
            <person name="Santibanez J."/>
            <person name="Aqrawi P."/>
            <person name="Gross S."/>
            <person name="Joshi V."/>
            <person name="Fowler G."/>
            <person name="Nazareth L."/>
            <person name="Reid J."/>
            <person name="Worley K."/>
            <person name="Petrosino J."/>
            <person name="Highlander S."/>
            <person name="Gibbs R."/>
        </authorList>
    </citation>
    <scope>NUCLEOTIDE SEQUENCE [LARGE SCALE GENOMIC DNA]</scope>
    <source>
        <strain evidence="13 14">ATCC 25577</strain>
    </source>
</reference>
<dbReference type="SUPFAM" id="SSF53732">
    <property type="entry name" value="Aconitase iron-sulfur domain"/>
    <property type="match status" value="1"/>
</dbReference>
<dbReference type="InterPro" id="IPR015931">
    <property type="entry name" value="Acnase/IPM_dHydase_lsu_aba_1/3"/>
</dbReference>
<dbReference type="InterPro" id="IPR036008">
    <property type="entry name" value="Aconitase_4Fe-4S_dom"/>
</dbReference>
<dbReference type="GO" id="GO:0006099">
    <property type="term" value="P:tricarboxylic acid cycle"/>
    <property type="evidence" value="ECO:0007669"/>
    <property type="project" value="UniProtKB-UniPathway"/>
</dbReference>
<name>G4CZM1_9ACTN</name>
<dbReference type="InterPro" id="IPR018136">
    <property type="entry name" value="Aconitase_4Fe-4S_BS"/>
</dbReference>
<feature type="domain" description="Aconitase/3-isopropylmalate dehydratase large subunit alpha/beta/alpha" evidence="11">
    <location>
        <begin position="64"/>
        <end position="555"/>
    </location>
</feature>
<dbReference type="InterPro" id="IPR044137">
    <property type="entry name" value="AcnA_IRP_Swivel"/>
</dbReference>
<dbReference type="Pfam" id="PF00330">
    <property type="entry name" value="Aconitase"/>
    <property type="match status" value="1"/>
</dbReference>
<evidence type="ECO:0000313" key="13">
    <source>
        <dbReference type="EMBL" id="EGY76940.1"/>
    </source>
</evidence>
<evidence type="ECO:0000256" key="10">
    <source>
        <dbReference type="RuleBase" id="RU361275"/>
    </source>
</evidence>
<keyword evidence="5" id="KW-0479">Metal-binding</keyword>
<dbReference type="NCBIfam" id="NF009520">
    <property type="entry name" value="PRK12881.1"/>
    <property type="match status" value="1"/>
</dbReference>
<protein>
    <recommendedName>
        <fullName evidence="10">Aconitate hydratase</fullName>
        <shortName evidence="10">Aconitase</shortName>
        <ecNumber evidence="10">4.2.1.3</ecNumber>
    </recommendedName>
</protein>
<dbReference type="FunFam" id="3.20.19.10:FF:000001">
    <property type="entry name" value="Aconitate hydratase"/>
    <property type="match status" value="1"/>
</dbReference>
<sequence length="889" mass="96767">MSVNSFDARRTLDVDGQSYEIYDVTKVDGSDSLPYSLKVLLENLLRTEDGANITAEQITDLGHWDADAQPSKEIQFTPARVIMQDFTGVPCIVDLATMREAVTDLGGDPSKVNPLSPAEMVIDHSVIVERFGTPEAFEQNKDIEYQRNRERYQFLRWGQTAFENFRVVPPGTGIVHQVNIEHLARVTFVHDEDGKKVAYPDTCVGTDSHTTMVNGLGVVGWGVGGIEAEAAMLGQPVSMLVPRVVGFKLSGELPDGVTATDLVLTITQMLREHKVVGKFVEFYGPGVAAVPLANRATLGNMSPEYGSTIAVFPIDDVTLDYLRLTGRDESQVKLVEAYANAQGMWHDPDREPRYSEYMELDLSTVKPSIAGPKRPQDRILVSEAKETFEKTVPDYTTNPGAAIPVSLADGRSFELRNGAVTVAAITSCTNTSNPSVMIAAGLVAKKAHELGLSPKPWVKTSLAPGSQVVTDYFERAGLSEHLAAMGFDLVGYGCTTCIGNTGPLIPEVSAAINENDLAVTAVLSGNRNFEGRISPDVKMNYLASPPLVVIYSIAGTMDIDLNNDVLATTPDGREVRLADLWPSTKEIEEIVGSSISAEMYSERYADVFDGGPRWKELETPEGETFSWDPASTYVRKLPIFDGMKAEPDPVGDITDARVLLKLGDSVTTDHISPAGNIKTDSPAGQWLAGNGVERRDFNSYGSRRGNHEVMMRGTFANIRLRNQLAPGTEGGFTRDFTKVDGPVTTVYDASVSYREQGIPLVVLGGKEYGSGSSRDWAAKGTQLLGVKAVITESYERIHRSNLIGMGVLPLQFPEGESADSLGLTGEETFEITGVDKINEMIPETVHVKAVNGEKDVEFDAVVRIDTPGERSYYLNGGILQYVLRNMARN</sequence>
<comment type="cofactor">
    <cofactor evidence="1">
        <name>[4Fe-4S] cluster</name>
        <dbReference type="ChEBI" id="CHEBI:49883"/>
    </cofactor>
</comment>
<dbReference type="RefSeq" id="WP_004811474.1">
    <property type="nucleotide sequence ID" value="NZ_JH165054.1"/>
</dbReference>
<evidence type="ECO:0000256" key="2">
    <source>
        <dbReference type="ARBA" id="ARBA00004717"/>
    </source>
</evidence>
<keyword evidence="10" id="KW-0004">4Fe-4S</keyword>
<dbReference type="InterPro" id="IPR006249">
    <property type="entry name" value="Aconitase/IRP2"/>
</dbReference>
<accession>G4CZM1</accession>
<evidence type="ECO:0000256" key="6">
    <source>
        <dbReference type="ARBA" id="ARBA00023004"/>
    </source>
</evidence>
<comment type="caution">
    <text evidence="13">The sequence shown here is derived from an EMBL/GenBank/DDBJ whole genome shotgun (WGS) entry which is preliminary data.</text>
</comment>
<dbReference type="GO" id="GO:0003994">
    <property type="term" value="F:aconitate hydratase activity"/>
    <property type="evidence" value="ECO:0007669"/>
    <property type="project" value="UniProtKB-EC"/>
</dbReference>
<dbReference type="PROSITE" id="PS00450">
    <property type="entry name" value="ACONITASE_1"/>
    <property type="match status" value="1"/>
</dbReference>
<comment type="pathway">
    <text evidence="2">Carbohydrate metabolism; tricarboxylic acid cycle; isocitrate from oxaloacetate: step 2/2.</text>
</comment>
<evidence type="ECO:0000256" key="7">
    <source>
        <dbReference type="ARBA" id="ARBA00023014"/>
    </source>
</evidence>
<dbReference type="CDD" id="cd01586">
    <property type="entry name" value="AcnA_IRP"/>
    <property type="match status" value="1"/>
</dbReference>
<evidence type="ECO:0000256" key="1">
    <source>
        <dbReference type="ARBA" id="ARBA00001966"/>
    </source>
</evidence>
<keyword evidence="4" id="KW-0816">Tricarboxylic acid cycle</keyword>
<dbReference type="HOGENOM" id="CLU_013476_2_1_11"/>
<dbReference type="FunFam" id="3.30.499.10:FF:000002">
    <property type="entry name" value="Aconitate hydratase"/>
    <property type="match status" value="1"/>
</dbReference>
<keyword evidence="14" id="KW-1185">Reference proteome</keyword>
<evidence type="ECO:0000256" key="4">
    <source>
        <dbReference type="ARBA" id="ARBA00022532"/>
    </source>
</evidence>
<dbReference type="EMBL" id="AGBA01000015">
    <property type="protein sequence ID" value="EGY76940.1"/>
    <property type="molecule type" value="Genomic_DNA"/>
</dbReference>
<dbReference type="Gene3D" id="3.20.19.10">
    <property type="entry name" value="Aconitase, domain 4"/>
    <property type="match status" value="1"/>
</dbReference>
<dbReference type="Pfam" id="PF00694">
    <property type="entry name" value="Aconitase_C"/>
    <property type="match status" value="1"/>
</dbReference>
<evidence type="ECO:0000256" key="3">
    <source>
        <dbReference type="ARBA" id="ARBA00007185"/>
    </source>
</evidence>
<dbReference type="AlphaFoldDB" id="G4CZM1"/>
<dbReference type="Proteomes" id="UP000005332">
    <property type="component" value="Unassembled WGS sequence"/>
</dbReference>
<dbReference type="GO" id="GO:0046872">
    <property type="term" value="F:metal ion binding"/>
    <property type="evidence" value="ECO:0007669"/>
    <property type="project" value="UniProtKB-KW"/>
</dbReference>
<evidence type="ECO:0000256" key="9">
    <source>
        <dbReference type="ARBA" id="ARBA00023501"/>
    </source>
</evidence>
<dbReference type="NCBIfam" id="TIGR01341">
    <property type="entry name" value="aconitase_1"/>
    <property type="match status" value="1"/>
</dbReference>
<dbReference type="Gene3D" id="6.10.190.10">
    <property type="match status" value="1"/>
</dbReference>